<keyword evidence="3" id="KW-1185">Reference proteome</keyword>
<gene>
    <name evidence="2" type="ORF">SCALIN_C16_0006</name>
</gene>
<keyword evidence="1" id="KW-0812">Transmembrane</keyword>
<organism evidence="2 3">
    <name type="scientific">Candidatus Scalindua japonica</name>
    <dbReference type="NCBI Taxonomy" id="1284222"/>
    <lineage>
        <taxon>Bacteria</taxon>
        <taxon>Pseudomonadati</taxon>
        <taxon>Planctomycetota</taxon>
        <taxon>Candidatus Brocadiia</taxon>
        <taxon>Candidatus Brocadiales</taxon>
        <taxon>Candidatus Scalinduaceae</taxon>
        <taxon>Candidatus Scalindua</taxon>
    </lineage>
</organism>
<evidence type="ECO:0000313" key="3">
    <source>
        <dbReference type="Proteomes" id="UP000218542"/>
    </source>
</evidence>
<dbReference type="OrthoDB" id="7063320at2"/>
<keyword evidence="1" id="KW-1133">Transmembrane helix</keyword>
<feature type="transmembrane region" description="Helical" evidence="1">
    <location>
        <begin position="162"/>
        <end position="180"/>
    </location>
</feature>
<dbReference type="EMBL" id="BAOS01000016">
    <property type="protein sequence ID" value="GAX60932.1"/>
    <property type="molecule type" value="Genomic_DNA"/>
</dbReference>
<keyword evidence="1" id="KW-0472">Membrane</keyword>
<comment type="caution">
    <text evidence="2">The sequence shown here is derived from an EMBL/GenBank/DDBJ whole genome shotgun (WGS) entry which is preliminary data.</text>
</comment>
<evidence type="ECO:0000256" key="1">
    <source>
        <dbReference type="SAM" id="Phobius"/>
    </source>
</evidence>
<keyword evidence="2" id="KW-0030">Aminoacyl-tRNA synthetase</keyword>
<dbReference type="GO" id="GO:0004812">
    <property type="term" value="F:aminoacyl-tRNA ligase activity"/>
    <property type="evidence" value="ECO:0007669"/>
    <property type="project" value="UniProtKB-KW"/>
</dbReference>
<feature type="transmembrane region" description="Helical" evidence="1">
    <location>
        <begin position="23"/>
        <end position="43"/>
    </location>
</feature>
<evidence type="ECO:0000313" key="2">
    <source>
        <dbReference type="EMBL" id="GAX60932.1"/>
    </source>
</evidence>
<reference evidence="3" key="1">
    <citation type="journal article" date="2017" name="Environ. Microbiol. Rep.">
        <title>Genetic Diversity of Marine Anaerobic Ammonium-Oxidizing Bacteria as Revealed by Genomic and Proteomic Analyses of 'Candidatus Scalindua japonica'.</title>
        <authorList>
            <person name="Oshiki M."/>
            <person name="Mizuto K."/>
            <person name="Kimura Z."/>
            <person name="Kindaichi T."/>
            <person name="Satoh H."/>
            <person name="Okabe S."/>
        </authorList>
    </citation>
    <scope>NUCLEOTIDE SEQUENCE [LARGE SCALE GENOMIC DNA]</scope>
    <source>
        <strain evidence="3">husup-a2</strain>
    </source>
</reference>
<sequence length="187" mass="20855">MAEEKKERFQLKVGNIMLETTKVLPVVLSLVVIVVAILGFQLIRSGKLTNIEFQPATIIAPTDTNVSKRLQSLEDRVNELSDIINTSSQEMLASIGLDKVQKSVKSVSSELDALKVIIVENPEKALAIPLLRKEMDELEHKHAVLAVSTKDQIDRIYDFSKWFLGLMITLAIGLITMGFVRRPKGDN</sequence>
<dbReference type="RefSeq" id="WP_096894329.1">
    <property type="nucleotide sequence ID" value="NZ_BAOS01000016.1"/>
</dbReference>
<keyword evidence="2" id="KW-0436">Ligase</keyword>
<protein>
    <submittedName>
        <fullName evidence="2">Alanyl-tRNA synthetase</fullName>
    </submittedName>
</protein>
<name>A0A286TYH0_9BACT</name>
<accession>A0A286TYH0</accession>
<dbReference type="AlphaFoldDB" id="A0A286TYH0"/>
<dbReference type="Proteomes" id="UP000218542">
    <property type="component" value="Unassembled WGS sequence"/>
</dbReference>
<proteinExistence type="predicted"/>